<dbReference type="InterPro" id="IPR003120">
    <property type="entry name" value="Ste12"/>
</dbReference>
<keyword evidence="4" id="KW-0539">Nucleus</keyword>
<dbReference type="PANTHER" id="PTHR47427">
    <property type="entry name" value="PROTEIN STE12"/>
    <property type="match status" value="1"/>
</dbReference>
<accession>A0A1G4MC01</accession>
<dbReference type="GO" id="GO:1990526">
    <property type="term" value="C:Ste12p-Dig1p-Dig2p complex"/>
    <property type="evidence" value="ECO:0007669"/>
    <property type="project" value="TreeGrafter"/>
</dbReference>
<comment type="subcellular location">
    <subcellularLocation>
        <location evidence="1">Nucleus</location>
    </subcellularLocation>
</comment>
<dbReference type="Pfam" id="PF02200">
    <property type="entry name" value="STE"/>
    <property type="match status" value="1"/>
</dbReference>
<keyword evidence="3" id="KW-0804">Transcription</keyword>
<dbReference type="GO" id="GO:2000220">
    <property type="term" value="P:regulation of pseudohyphal growth"/>
    <property type="evidence" value="ECO:0007669"/>
    <property type="project" value="TreeGrafter"/>
</dbReference>
<proteinExistence type="inferred from homology"/>
<evidence type="ECO:0000256" key="2">
    <source>
        <dbReference type="ARBA" id="ARBA00023015"/>
    </source>
</evidence>
<feature type="compositionally biased region" description="Acidic residues" evidence="6">
    <location>
        <begin position="249"/>
        <end position="258"/>
    </location>
</feature>
<dbReference type="GO" id="GO:1990527">
    <property type="term" value="C:Tec1p-Ste12p-Dig1p complex"/>
    <property type="evidence" value="ECO:0007669"/>
    <property type="project" value="TreeGrafter"/>
</dbReference>
<gene>
    <name evidence="7" type="ORF">LAFE_0D07448G</name>
</gene>
<dbReference type="InterPro" id="IPR052127">
    <property type="entry name" value="STE12_transcription_factor"/>
</dbReference>
<evidence type="ECO:0000256" key="4">
    <source>
        <dbReference type="ARBA" id="ARBA00023242"/>
    </source>
</evidence>
<name>A0A1G4MC01_LACFM</name>
<dbReference type="OMA" id="YPINPYY"/>
<dbReference type="AlphaFoldDB" id="A0A1G4MC01"/>
<dbReference type="GO" id="GO:0005634">
    <property type="term" value="C:nucleus"/>
    <property type="evidence" value="ECO:0007669"/>
    <property type="project" value="UniProtKB-SubCell"/>
</dbReference>
<evidence type="ECO:0000313" key="8">
    <source>
        <dbReference type="Proteomes" id="UP000190831"/>
    </source>
</evidence>
<keyword evidence="2" id="KW-0805">Transcription regulation</keyword>
<dbReference type="SMART" id="SM00424">
    <property type="entry name" value="STE"/>
    <property type="match status" value="1"/>
</dbReference>
<feature type="region of interest" description="Disordered" evidence="6">
    <location>
        <begin position="208"/>
        <end position="267"/>
    </location>
</feature>
<dbReference type="OrthoDB" id="1095242at2759"/>
<feature type="compositionally biased region" description="Polar residues" evidence="6">
    <location>
        <begin position="597"/>
        <end position="612"/>
    </location>
</feature>
<evidence type="ECO:0000256" key="1">
    <source>
        <dbReference type="ARBA" id="ARBA00004123"/>
    </source>
</evidence>
<feature type="compositionally biased region" description="Basic and acidic residues" evidence="6">
    <location>
        <begin position="655"/>
        <end position="668"/>
    </location>
</feature>
<dbReference type="GO" id="GO:0003700">
    <property type="term" value="F:DNA-binding transcription factor activity"/>
    <property type="evidence" value="ECO:0007669"/>
    <property type="project" value="InterPro"/>
</dbReference>
<protein>
    <submittedName>
        <fullName evidence="7">LAFE_0D07448g1_1</fullName>
    </submittedName>
</protein>
<dbReference type="PANTHER" id="PTHR47427:SF1">
    <property type="entry name" value="PROTEIN STE12"/>
    <property type="match status" value="1"/>
</dbReference>
<dbReference type="EMBL" id="LT598492">
    <property type="protein sequence ID" value="SCW01207.1"/>
    <property type="molecule type" value="Genomic_DNA"/>
</dbReference>
<feature type="region of interest" description="Disordered" evidence="6">
    <location>
        <begin position="597"/>
        <end position="719"/>
    </location>
</feature>
<evidence type="ECO:0000256" key="5">
    <source>
        <dbReference type="ARBA" id="ARBA00024345"/>
    </source>
</evidence>
<organism evidence="7 8">
    <name type="scientific">Lachancea fermentati</name>
    <name type="common">Zygosaccharomyces fermentati</name>
    <dbReference type="NCBI Taxonomy" id="4955"/>
    <lineage>
        <taxon>Eukaryota</taxon>
        <taxon>Fungi</taxon>
        <taxon>Dikarya</taxon>
        <taxon>Ascomycota</taxon>
        <taxon>Saccharomycotina</taxon>
        <taxon>Saccharomycetes</taxon>
        <taxon>Saccharomycetales</taxon>
        <taxon>Saccharomycetaceae</taxon>
        <taxon>Lachancea</taxon>
    </lineage>
</organism>
<evidence type="ECO:0000256" key="6">
    <source>
        <dbReference type="SAM" id="MobiDB-lite"/>
    </source>
</evidence>
<comment type="similarity">
    <text evidence="5">Belongs to the STE12 transcription factor family.</text>
</comment>
<keyword evidence="8" id="KW-1185">Reference proteome</keyword>
<feature type="region of interest" description="Disordered" evidence="6">
    <location>
        <begin position="424"/>
        <end position="462"/>
    </location>
</feature>
<feature type="compositionally biased region" description="Basic and acidic residues" evidence="6">
    <location>
        <begin position="424"/>
        <end position="461"/>
    </location>
</feature>
<evidence type="ECO:0000256" key="3">
    <source>
        <dbReference type="ARBA" id="ARBA00023163"/>
    </source>
</evidence>
<sequence length="719" mass="81053">MSQSQIKTQEILKSTTEATAVKSSPEEVEESLRLIEDLKFFLATAPANWQENQIIRRYYLNNDQGFVSCVFWNNLYYVTGTDIVKCCVYRMQKFGRQVIDRKKFEEGIFSDLRNLKCGVDATLEMPKSDFLSFLFKNMCLKTQKKQKVFFWFSVPHDKLFADALERDLKRHNAGHLPTTRPVSEPALSFSYDEGSGISLYEQLLRHMDSQRKAGSPSTSALSAAGEPSRVSFPSTNNRLHDAQPTIPQEADEEEEELETPIPTLGDRAQEEISTNYAPQELVINPSENTPGNRDFENDSATRLSDLISTVKEEDDFPLDYFPVEIEYPGQDQNQPTLNSAFYDNDMEGQMVPLSAIPPLSAGFYENHQFPEEMAMIPQPVNSAARFAFQIPPPPMSAARSNFVTNGEYYASFMKDVPDRDEKNIEKQTLKNNDVSERGDDSNDEDAQKEPQSHQKPSHDPRIFQTGYPYAGYISGKMPYSVPDAQFIGSDPYLTRGYTMEDFMCDNSAVYLPDSFSLGAYPSGQNMQVPGMSNRPFTPGFRMTPIASTAPFMSIAQYNSKQGPSNSYPINPYYQPSPHFQRWGNVHGYLRGFPSIQATSAPQGTPIQPQRPISGTRMHFSKPGKINKSSRIQKPVQRPKGKSQSILSKLKNTDVSNHHKQDKGSDYEHAYSMPTPDSHVTVASENQSKANYASGSGENDANRTVHEVLENGEQDKTYYH</sequence>
<feature type="compositionally biased region" description="Basic and acidic residues" evidence="6">
    <location>
        <begin position="699"/>
        <end position="719"/>
    </location>
</feature>
<evidence type="ECO:0000313" key="7">
    <source>
        <dbReference type="EMBL" id="SCW01207.1"/>
    </source>
</evidence>
<feature type="compositionally biased region" description="Polar residues" evidence="6">
    <location>
        <begin position="680"/>
        <end position="698"/>
    </location>
</feature>
<dbReference type="STRING" id="4955.A0A1G4MC01"/>
<reference evidence="7 8" key="1">
    <citation type="submission" date="2016-03" db="EMBL/GenBank/DDBJ databases">
        <authorList>
            <person name="Devillers H."/>
        </authorList>
    </citation>
    <scope>NUCLEOTIDE SEQUENCE [LARGE SCALE GENOMIC DNA]</scope>
    <source>
        <strain evidence="7">CBS 6772</strain>
    </source>
</reference>
<dbReference type="Proteomes" id="UP000190831">
    <property type="component" value="Chromosome D"/>
</dbReference>